<protein>
    <submittedName>
        <fullName evidence="1">Uncharacterized protein</fullName>
    </submittedName>
</protein>
<comment type="caution">
    <text evidence="1">The sequence shown here is derived from an EMBL/GenBank/DDBJ whole genome shotgun (WGS) entry which is preliminary data.</text>
</comment>
<dbReference type="Proteomes" id="UP000295285">
    <property type="component" value="Unassembled WGS sequence"/>
</dbReference>
<organism evidence="1 2">
    <name type="scientific">Bacillus thuringiensis</name>
    <dbReference type="NCBI Taxonomy" id="1428"/>
    <lineage>
        <taxon>Bacteria</taxon>
        <taxon>Bacillati</taxon>
        <taxon>Bacillota</taxon>
        <taxon>Bacilli</taxon>
        <taxon>Bacillales</taxon>
        <taxon>Bacillaceae</taxon>
        <taxon>Bacillus</taxon>
        <taxon>Bacillus cereus group</taxon>
    </lineage>
</organism>
<dbReference type="EMBL" id="SMDG01000002">
    <property type="protein sequence ID" value="TCW58453.1"/>
    <property type="molecule type" value="Genomic_DNA"/>
</dbReference>
<evidence type="ECO:0000313" key="1">
    <source>
        <dbReference type="EMBL" id="TCW58453.1"/>
    </source>
</evidence>
<name>A0A4R4BIK4_BACTU</name>
<reference evidence="1 2" key="1">
    <citation type="submission" date="2019-03" db="EMBL/GenBank/DDBJ databases">
        <title>Above-ground endophytic microbial communities from plants in different locations in the United States.</title>
        <authorList>
            <person name="Frank C."/>
        </authorList>
    </citation>
    <scope>NUCLEOTIDE SEQUENCE [LARGE SCALE GENOMIC DNA]</scope>
    <source>
        <strain evidence="1 2">LP_2_YM</strain>
    </source>
</reference>
<sequence length="29" mass="3655">MIRGFFYLIKLKMEAYYVAIKQEVSFYRF</sequence>
<dbReference type="AlphaFoldDB" id="A0A4R4BIK4"/>
<gene>
    <name evidence="1" type="ORF">EC910_102173</name>
</gene>
<accession>A0A4R4BIK4</accession>
<evidence type="ECO:0000313" key="2">
    <source>
        <dbReference type="Proteomes" id="UP000295285"/>
    </source>
</evidence>
<proteinExistence type="predicted"/>